<evidence type="ECO:0000256" key="2">
    <source>
        <dbReference type="ARBA" id="ARBA00023002"/>
    </source>
</evidence>
<keyword evidence="2" id="KW-0560">Oxidoreductase</keyword>
<dbReference type="AlphaFoldDB" id="A0A323V887"/>
<evidence type="ECO:0000313" key="6">
    <source>
        <dbReference type="EMBL" id="PZA19546.1"/>
    </source>
</evidence>
<proteinExistence type="inferred from homology"/>
<dbReference type="EMBL" id="QKNV01000313">
    <property type="protein sequence ID" value="PZA19546.1"/>
    <property type="molecule type" value="Genomic_DNA"/>
</dbReference>
<evidence type="ECO:0000313" key="8">
    <source>
        <dbReference type="Proteomes" id="UP000580718"/>
    </source>
</evidence>
<dbReference type="EMBL" id="JACIBU010000001">
    <property type="protein sequence ID" value="MBB3674757.1"/>
    <property type="molecule type" value="Genomic_DNA"/>
</dbReference>
<dbReference type="InterPro" id="IPR036291">
    <property type="entry name" value="NAD(P)-bd_dom_sf"/>
</dbReference>
<dbReference type="GO" id="GO:0016491">
    <property type="term" value="F:oxidoreductase activity"/>
    <property type="evidence" value="ECO:0007669"/>
    <property type="project" value="UniProtKB-KW"/>
</dbReference>
<comment type="caution">
    <text evidence="6">The sequence shown here is derived from an EMBL/GenBank/DDBJ whole genome shotgun (WGS) entry which is preliminary data.</text>
</comment>
<dbReference type="Proteomes" id="UP000580718">
    <property type="component" value="Unassembled WGS sequence"/>
</dbReference>
<dbReference type="PRINTS" id="PR00081">
    <property type="entry name" value="GDHRDH"/>
</dbReference>
<evidence type="ECO:0000256" key="1">
    <source>
        <dbReference type="ARBA" id="ARBA00006484"/>
    </source>
</evidence>
<dbReference type="PRINTS" id="PR00080">
    <property type="entry name" value="SDRFAMILY"/>
</dbReference>
<sequence length="274" mass="29966">MGTAVKTWFITGTSTGFGRHWAEAALERGDRVVATARRAETIADYPERFGRDVLTLELDVTGREAVRAAVQRAQEHFGVLDVVVNNAGYGHFGMVEELTEQELRDQLETNFFGAVWVTQAALPVFRSQGHGHLVQVTSEGGVRAFPGIGAYHASKWAVEGLSESLWQEVGSMGIHVTNVEPGPYATDWLARGSRTSAPLPAYDAVRAAGEGGWQLGDPAATRAAMLQVVDSPEPPHRVFFGRSFSDVAAIYQDRLDTWREWEPVALEAFGSPQR</sequence>
<accession>A0A323V887</accession>
<protein>
    <submittedName>
        <fullName evidence="5">NAD(P)-dependent dehydrogenase (Short-subunit alcohol dehydrogenase family)</fullName>
    </submittedName>
    <submittedName>
        <fullName evidence="6">Short-chain dehydrogenase/reductase</fullName>
    </submittedName>
</protein>
<dbReference type="SMART" id="SM00822">
    <property type="entry name" value="PKS_KR"/>
    <property type="match status" value="1"/>
</dbReference>
<dbReference type="RefSeq" id="WP_110554015.1">
    <property type="nucleotide sequence ID" value="NZ_JACIBU010000001.1"/>
</dbReference>
<gene>
    <name evidence="6" type="ORF">DMO24_20150</name>
    <name evidence="5" type="ORF">FHX36_000492</name>
</gene>
<dbReference type="CDD" id="cd05374">
    <property type="entry name" value="17beta-HSD-like_SDR_c"/>
    <property type="match status" value="1"/>
</dbReference>
<evidence type="ECO:0000313" key="5">
    <source>
        <dbReference type="EMBL" id="MBB3674757.1"/>
    </source>
</evidence>
<dbReference type="PANTHER" id="PTHR43976:SF16">
    <property type="entry name" value="SHORT-CHAIN DEHYDROGENASE_REDUCTASE FAMILY PROTEIN"/>
    <property type="match status" value="1"/>
</dbReference>
<organism evidence="6 7">
    <name type="scientific">Modestobacter versicolor</name>
    <dbReference type="NCBI Taxonomy" id="429133"/>
    <lineage>
        <taxon>Bacteria</taxon>
        <taxon>Bacillati</taxon>
        <taxon>Actinomycetota</taxon>
        <taxon>Actinomycetes</taxon>
        <taxon>Geodermatophilales</taxon>
        <taxon>Geodermatophilaceae</taxon>
        <taxon>Modestobacter</taxon>
    </lineage>
</organism>
<evidence type="ECO:0000259" key="4">
    <source>
        <dbReference type="SMART" id="SM00822"/>
    </source>
</evidence>
<dbReference type="Gene3D" id="3.40.50.720">
    <property type="entry name" value="NAD(P)-binding Rossmann-like Domain"/>
    <property type="match status" value="1"/>
</dbReference>
<dbReference type="InterPro" id="IPR057326">
    <property type="entry name" value="KR_dom"/>
</dbReference>
<dbReference type="PANTHER" id="PTHR43976">
    <property type="entry name" value="SHORT CHAIN DEHYDROGENASE"/>
    <property type="match status" value="1"/>
</dbReference>
<dbReference type="SUPFAM" id="SSF51735">
    <property type="entry name" value="NAD(P)-binding Rossmann-fold domains"/>
    <property type="match status" value="1"/>
</dbReference>
<keyword evidence="7" id="KW-1185">Reference proteome</keyword>
<name>A0A323V887_9ACTN</name>
<evidence type="ECO:0000313" key="7">
    <source>
        <dbReference type="Proteomes" id="UP000247602"/>
    </source>
</evidence>
<feature type="domain" description="Ketoreductase" evidence="4">
    <location>
        <begin position="6"/>
        <end position="182"/>
    </location>
</feature>
<dbReference type="InterPro" id="IPR051911">
    <property type="entry name" value="SDR_oxidoreductase"/>
</dbReference>
<reference evidence="6 7" key="1">
    <citation type="submission" date="2018-06" db="EMBL/GenBank/DDBJ databases">
        <title>Draft genome sequence of Modestobacter versicolor CP153-2.</title>
        <authorList>
            <person name="Gundlapally S.R."/>
        </authorList>
    </citation>
    <scope>NUCLEOTIDE SEQUENCE [LARGE SCALE GENOMIC DNA]</scope>
    <source>
        <strain evidence="6 7">CP153-2</strain>
    </source>
</reference>
<dbReference type="OrthoDB" id="3178062at2"/>
<dbReference type="Proteomes" id="UP000247602">
    <property type="component" value="Unassembled WGS sequence"/>
</dbReference>
<comment type="similarity">
    <text evidence="1 3">Belongs to the short-chain dehydrogenases/reductases (SDR) family.</text>
</comment>
<dbReference type="InterPro" id="IPR002347">
    <property type="entry name" value="SDR_fam"/>
</dbReference>
<evidence type="ECO:0000256" key="3">
    <source>
        <dbReference type="RuleBase" id="RU000363"/>
    </source>
</evidence>
<dbReference type="Pfam" id="PF00106">
    <property type="entry name" value="adh_short"/>
    <property type="match status" value="1"/>
</dbReference>
<reference evidence="5 8" key="2">
    <citation type="submission" date="2020-08" db="EMBL/GenBank/DDBJ databases">
        <title>Sequencing the genomes of 1000 actinobacteria strains.</title>
        <authorList>
            <person name="Klenk H.-P."/>
        </authorList>
    </citation>
    <scope>NUCLEOTIDE SEQUENCE [LARGE SCALE GENOMIC DNA]</scope>
    <source>
        <strain evidence="5 8">DSM 16678</strain>
    </source>
</reference>
<dbReference type="NCBIfam" id="NF006114">
    <property type="entry name" value="PRK08263.1"/>
    <property type="match status" value="1"/>
</dbReference>